<dbReference type="SUPFAM" id="SSF47473">
    <property type="entry name" value="EF-hand"/>
    <property type="match status" value="1"/>
</dbReference>
<keyword evidence="5" id="KW-1185">Reference proteome</keyword>
<accession>A0AAN9VFL7</accession>
<name>A0AAN9VFL7_9ORTH</name>
<comment type="caution">
    <text evidence="4">The sequence shown here is derived from an EMBL/GenBank/DDBJ whole genome shotgun (WGS) entry which is preliminary data.</text>
</comment>
<reference evidence="4 5" key="1">
    <citation type="submission" date="2024-03" db="EMBL/GenBank/DDBJ databases">
        <title>The genome assembly and annotation of the cricket Gryllus longicercus Weissman &amp; Gray.</title>
        <authorList>
            <person name="Szrajer S."/>
            <person name="Gray D."/>
            <person name="Ylla G."/>
        </authorList>
    </citation>
    <scope>NUCLEOTIDE SEQUENCE [LARGE SCALE GENOMIC DNA]</scope>
    <source>
        <strain evidence="4">DAG 2021-001</strain>
        <tissue evidence="4">Whole body minus gut</tissue>
    </source>
</reference>
<organism evidence="4 5">
    <name type="scientific">Gryllus longicercus</name>
    <dbReference type="NCBI Taxonomy" id="2509291"/>
    <lineage>
        <taxon>Eukaryota</taxon>
        <taxon>Metazoa</taxon>
        <taxon>Ecdysozoa</taxon>
        <taxon>Arthropoda</taxon>
        <taxon>Hexapoda</taxon>
        <taxon>Insecta</taxon>
        <taxon>Pterygota</taxon>
        <taxon>Neoptera</taxon>
        <taxon>Polyneoptera</taxon>
        <taxon>Orthoptera</taxon>
        <taxon>Ensifera</taxon>
        <taxon>Gryllidea</taxon>
        <taxon>Grylloidea</taxon>
        <taxon>Gryllidae</taxon>
        <taxon>Gryllinae</taxon>
        <taxon>Gryllus</taxon>
    </lineage>
</organism>
<dbReference type="CDD" id="cd00051">
    <property type="entry name" value="EFh"/>
    <property type="match status" value="1"/>
</dbReference>
<dbReference type="SMART" id="SM00054">
    <property type="entry name" value="EFh"/>
    <property type="match status" value="4"/>
</dbReference>
<keyword evidence="2" id="KW-0106">Calcium</keyword>
<evidence type="ECO:0000313" key="4">
    <source>
        <dbReference type="EMBL" id="KAK7790516.1"/>
    </source>
</evidence>
<evidence type="ECO:0000256" key="2">
    <source>
        <dbReference type="ARBA" id="ARBA00022837"/>
    </source>
</evidence>
<feature type="domain" description="EF-hand" evidence="3">
    <location>
        <begin position="127"/>
        <end position="162"/>
    </location>
</feature>
<feature type="domain" description="EF-hand" evidence="3">
    <location>
        <begin position="18"/>
        <end position="53"/>
    </location>
</feature>
<dbReference type="InterPro" id="IPR018247">
    <property type="entry name" value="EF_Hand_1_Ca_BS"/>
</dbReference>
<evidence type="ECO:0000259" key="3">
    <source>
        <dbReference type="PROSITE" id="PS50222"/>
    </source>
</evidence>
<feature type="domain" description="EF-hand" evidence="3">
    <location>
        <begin position="54"/>
        <end position="89"/>
    </location>
</feature>
<dbReference type="Proteomes" id="UP001378592">
    <property type="component" value="Unassembled WGS sequence"/>
</dbReference>
<dbReference type="GO" id="GO:0016460">
    <property type="term" value="C:myosin II complex"/>
    <property type="evidence" value="ECO:0007669"/>
    <property type="project" value="TreeGrafter"/>
</dbReference>
<dbReference type="AlphaFoldDB" id="A0AAN9VFL7"/>
<dbReference type="Pfam" id="PF13499">
    <property type="entry name" value="EF-hand_7"/>
    <property type="match status" value="2"/>
</dbReference>
<dbReference type="PROSITE" id="PS50222">
    <property type="entry name" value="EF_HAND_2"/>
    <property type="match status" value="4"/>
</dbReference>
<feature type="domain" description="EF-hand" evidence="3">
    <location>
        <begin position="91"/>
        <end position="126"/>
    </location>
</feature>
<sequence>MAAAWRKCQTKKVLITETMKQDIKDAFELLDCDETGSIETKELRYAMLALGFEPSKEELVRIIAEVDKDHTGTVNLDEFTKLMSVMIAARDPKEEIAKAFKLFDDDDTGTISFRNLKRVAKELGEDINDEELQEMIEEADRDGDGEVNFDDFMKVMKKANLY</sequence>
<dbReference type="InterPro" id="IPR011992">
    <property type="entry name" value="EF-hand-dom_pair"/>
</dbReference>
<proteinExistence type="predicted"/>
<dbReference type="Gene3D" id="1.10.238.10">
    <property type="entry name" value="EF-hand"/>
    <property type="match status" value="2"/>
</dbReference>
<dbReference type="FunFam" id="1.10.238.10:FF:000001">
    <property type="entry name" value="Calmodulin 1"/>
    <property type="match status" value="1"/>
</dbReference>
<dbReference type="PROSITE" id="PS00018">
    <property type="entry name" value="EF_HAND_1"/>
    <property type="match status" value="3"/>
</dbReference>
<dbReference type="PANTHER" id="PTHR23048">
    <property type="entry name" value="MYOSIN LIGHT CHAIN 1, 3"/>
    <property type="match status" value="1"/>
</dbReference>
<evidence type="ECO:0000256" key="1">
    <source>
        <dbReference type="ARBA" id="ARBA00022737"/>
    </source>
</evidence>
<gene>
    <name evidence="4" type="ORF">R5R35_005261</name>
</gene>
<protein>
    <recommendedName>
        <fullName evidence="3">EF-hand domain-containing protein</fullName>
    </recommendedName>
</protein>
<dbReference type="InterPro" id="IPR050230">
    <property type="entry name" value="CALM/Myosin/TropC-like"/>
</dbReference>
<dbReference type="PANTHER" id="PTHR23048:SF59">
    <property type="entry name" value="EF-HAND SUPERFAMILY PROTEIN"/>
    <property type="match status" value="1"/>
</dbReference>
<keyword evidence="1" id="KW-0677">Repeat</keyword>
<dbReference type="EMBL" id="JAZDUA010000620">
    <property type="protein sequence ID" value="KAK7790516.1"/>
    <property type="molecule type" value="Genomic_DNA"/>
</dbReference>
<dbReference type="InterPro" id="IPR002048">
    <property type="entry name" value="EF_hand_dom"/>
</dbReference>
<dbReference type="GO" id="GO:0005509">
    <property type="term" value="F:calcium ion binding"/>
    <property type="evidence" value="ECO:0007669"/>
    <property type="project" value="InterPro"/>
</dbReference>
<evidence type="ECO:0000313" key="5">
    <source>
        <dbReference type="Proteomes" id="UP001378592"/>
    </source>
</evidence>